<reference evidence="1" key="1">
    <citation type="submission" date="2023-11" db="EMBL/GenBank/DDBJ databases">
        <authorList>
            <person name="Poullet M."/>
        </authorList>
    </citation>
    <scope>NUCLEOTIDE SEQUENCE</scope>
    <source>
        <strain evidence="1">E1834</strain>
    </source>
</reference>
<evidence type="ECO:0000313" key="2">
    <source>
        <dbReference type="Proteomes" id="UP001497535"/>
    </source>
</evidence>
<dbReference type="EMBL" id="CAVMJV010000015">
    <property type="protein sequence ID" value="CAK5053703.1"/>
    <property type="molecule type" value="Genomic_DNA"/>
</dbReference>
<keyword evidence="2" id="KW-1185">Reference proteome</keyword>
<evidence type="ECO:0000313" key="1">
    <source>
        <dbReference type="EMBL" id="CAK5053703.1"/>
    </source>
</evidence>
<protein>
    <submittedName>
        <fullName evidence="1">Uncharacterized protein</fullName>
    </submittedName>
</protein>
<name>A0ACB0YMI5_MELEN</name>
<organism evidence="1 2">
    <name type="scientific">Meloidogyne enterolobii</name>
    <name type="common">Root-knot nematode worm</name>
    <name type="synonym">Meloidogyne mayaguensis</name>
    <dbReference type="NCBI Taxonomy" id="390850"/>
    <lineage>
        <taxon>Eukaryota</taxon>
        <taxon>Metazoa</taxon>
        <taxon>Ecdysozoa</taxon>
        <taxon>Nematoda</taxon>
        <taxon>Chromadorea</taxon>
        <taxon>Rhabditida</taxon>
        <taxon>Tylenchina</taxon>
        <taxon>Tylenchomorpha</taxon>
        <taxon>Tylenchoidea</taxon>
        <taxon>Meloidogynidae</taxon>
        <taxon>Meloidogyninae</taxon>
        <taxon>Meloidogyne</taxon>
    </lineage>
</organism>
<comment type="caution">
    <text evidence="1">The sequence shown here is derived from an EMBL/GenBank/DDBJ whole genome shotgun (WGS) entry which is preliminary data.</text>
</comment>
<accession>A0ACB0YMI5</accession>
<proteinExistence type="predicted"/>
<dbReference type="Proteomes" id="UP001497535">
    <property type="component" value="Unassembled WGS sequence"/>
</dbReference>
<sequence>MNINSNNNPISFPSSNQLLPPFQGLINQTISGADSVQSPPFVLMDMRNFLLLYHQQQTLQQIITQNNNIVQNNYLPPPPSQQQQIINNKQTEIYQQINTTNYPSTGKQQEQQCEIKIEEQPQQLIKNNIKFNNSQFVEPMQRGRTCSEPNPNSGIQPLSTLLNNSSSINKLSPSSTYLSQPSPSFVSSTSPSSSLNSDSIILQCEWLGCSKRIFGRQNFLGHIQIEHLMPSHLGNDNNGNNTPICHWRDCPRGGRPFGALYMLQQHLRAHTGEKPYECVWQNCGKRYSRLENLKTHVRKHTGERPYRCTSCDSAFTNASDRSKHVERVHGGKKRYRCADCQCAYTDPSSLRKHILSAHGQMEWIAYKNKRQNERQQQNNFLIN</sequence>
<gene>
    <name evidence="1" type="ORF">MENTE1834_LOCUS14196</name>
</gene>